<protein>
    <submittedName>
        <fullName evidence="2">Uncharacterized protein</fullName>
    </submittedName>
</protein>
<dbReference type="EMBL" id="PYHS01000004">
    <property type="protein sequence ID" value="PSR63988.1"/>
    <property type="molecule type" value="Genomic_DNA"/>
</dbReference>
<proteinExistence type="predicted"/>
<dbReference type="RefSeq" id="WP_063030209.1">
    <property type="nucleotide sequence ID" value="NZ_PYHS01000004.1"/>
</dbReference>
<evidence type="ECO:0000313" key="3">
    <source>
        <dbReference type="Proteomes" id="UP000241647"/>
    </source>
</evidence>
<comment type="caution">
    <text evidence="2">The sequence shown here is derived from an EMBL/GenBank/DDBJ whole genome shotgun (WGS) entry which is preliminary data.</text>
</comment>
<feature type="region of interest" description="Disordered" evidence="1">
    <location>
        <begin position="1"/>
        <end position="26"/>
    </location>
</feature>
<evidence type="ECO:0000313" key="2">
    <source>
        <dbReference type="EMBL" id="PSR63988.1"/>
    </source>
</evidence>
<feature type="region of interest" description="Disordered" evidence="1">
    <location>
        <begin position="131"/>
        <end position="157"/>
    </location>
</feature>
<organism evidence="2 3">
    <name type="scientific">Nocardia nova</name>
    <dbReference type="NCBI Taxonomy" id="37330"/>
    <lineage>
        <taxon>Bacteria</taxon>
        <taxon>Bacillati</taxon>
        <taxon>Actinomycetota</taxon>
        <taxon>Actinomycetes</taxon>
        <taxon>Mycobacteriales</taxon>
        <taxon>Nocardiaceae</taxon>
        <taxon>Nocardia</taxon>
    </lineage>
</organism>
<sequence>MPRGGARNRSGPQPDPRSGRTDRRGLAFVQLPAEGYSGPAPDFPLSRPKAREKQLWAKVWTYPQAAQWAREPWRHETIAMYVRWKVRAEQPHAAAADAAASHRFADQIGLTPAGLRENGWEIAADEVAAARTQREAAPVETSAPPERRLRSMPGGGS</sequence>
<dbReference type="AlphaFoldDB" id="A0A2T2Z895"/>
<reference evidence="2 3" key="1">
    <citation type="submission" date="2018-02" db="EMBL/GenBank/DDBJ databases">
        <title>8 Nocardia nova and 1 Nocardia cyriacigeorgica strain used for evolution to TMP-SMX.</title>
        <authorList>
            <person name="Mehta H."/>
            <person name="Weng J."/>
            <person name="Shamoo Y."/>
        </authorList>
    </citation>
    <scope>NUCLEOTIDE SEQUENCE [LARGE SCALE GENOMIC DNA]</scope>
    <source>
        <strain evidence="2 3">ATCC 33727</strain>
    </source>
</reference>
<evidence type="ECO:0000256" key="1">
    <source>
        <dbReference type="SAM" id="MobiDB-lite"/>
    </source>
</evidence>
<dbReference type="Proteomes" id="UP000241647">
    <property type="component" value="Unassembled WGS sequence"/>
</dbReference>
<gene>
    <name evidence="2" type="ORF">C8259_09050</name>
</gene>
<name>A0A2T2Z895_9NOCA</name>
<accession>A0A2T2Z895</accession>